<dbReference type="InterPro" id="IPR036322">
    <property type="entry name" value="WD40_repeat_dom_sf"/>
</dbReference>
<evidence type="ECO:0000256" key="4">
    <source>
        <dbReference type="ARBA" id="ARBA00022801"/>
    </source>
</evidence>
<feature type="domain" description="Helicase C-terminal" evidence="12">
    <location>
        <begin position="1787"/>
        <end position="1932"/>
    </location>
</feature>
<evidence type="ECO:0000256" key="9">
    <source>
        <dbReference type="PROSITE-ProRule" id="PRU00221"/>
    </source>
</evidence>
<proteinExistence type="inferred from homology"/>
<feature type="region of interest" description="Disordered" evidence="10">
    <location>
        <begin position="1088"/>
        <end position="1130"/>
    </location>
</feature>
<keyword evidence="9" id="KW-0853">WD repeat</keyword>
<protein>
    <recommendedName>
        <fullName evidence="2">RNA helicase</fullName>
        <ecNumber evidence="2">3.6.4.13</ecNumber>
    </recommendedName>
</protein>
<evidence type="ECO:0000313" key="13">
    <source>
        <dbReference type="EMBL" id="PVU88379.1"/>
    </source>
</evidence>
<dbReference type="InterPro" id="IPR050079">
    <property type="entry name" value="DEAD_box_RNA_helicase"/>
</dbReference>
<evidence type="ECO:0000256" key="8">
    <source>
        <dbReference type="ARBA" id="ARBA00047984"/>
    </source>
</evidence>
<dbReference type="InterPro" id="IPR001650">
    <property type="entry name" value="Helicase_C-like"/>
</dbReference>
<keyword evidence="14" id="KW-1185">Reference proteome</keyword>
<dbReference type="GO" id="GO:0005829">
    <property type="term" value="C:cytosol"/>
    <property type="evidence" value="ECO:0007669"/>
    <property type="project" value="TreeGrafter"/>
</dbReference>
<feature type="region of interest" description="Disordered" evidence="10">
    <location>
        <begin position="1473"/>
        <end position="1497"/>
    </location>
</feature>
<dbReference type="GO" id="GO:0003723">
    <property type="term" value="F:RNA binding"/>
    <property type="evidence" value="ECO:0007669"/>
    <property type="project" value="UniProtKB-KW"/>
</dbReference>
<dbReference type="InterPro" id="IPR012562">
    <property type="entry name" value="GUCT"/>
</dbReference>
<dbReference type="GO" id="GO:0003724">
    <property type="term" value="F:RNA helicase activity"/>
    <property type="evidence" value="ECO:0007669"/>
    <property type="project" value="UniProtKB-EC"/>
</dbReference>
<dbReference type="CDD" id="cd00268">
    <property type="entry name" value="DEADc"/>
    <property type="match status" value="1"/>
</dbReference>
<dbReference type="EMBL" id="MBFT01000632">
    <property type="protein sequence ID" value="PVU88379.1"/>
    <property type="molecule type" value="Genomic_DNA"/>
</dbReference>
<dbReference type="SUPFAM" id="SSF50978">
    <property type="entry name" value="WD40 repeat-like"/>
    <property type="match status" value="2"/>
</dbReference>
<dbReference type="InterPro" id="IPR011545">
    <property type="entry name" value="DEAD/DEAH_box_helicase_dom"/>
</dbReference>
<dbReference type="GO" id="GO:0016787">
    <property type="term" value="F:hydrolase activity"/>
    <property type="evidence" value="ECO:0007669"/>
    <property type="project" value="UniProtKB-KW"/>
</dbReference>
<keyword evidence="5" id="KW-0347">Helicase</keyword>
<dbReference type="Pfam" id="PF00271">
    <property type="entry name" value="Helicase_C"/>
    <property type="match status" value="1"/>
</dbReference>
<evidence type="ECO:0000256" key="2">
    <source>
        <dbReference type="ARBA" id="ARBA00012552"/>
    </source>
</evidence>
<gene>
    <name evidence="13" type="ORF">BB559_005592</name>
</gene>
<dbReference type="PROSITE" id="PS51192">
    <property type="entry name" value="HELICASE_ATP_BIND_1"/>
    <property type="match status" value="1"/>
</dbReference>
<accession>A0A2T9Y7Q7</accession>
<keyword evidence="3" id="KW-0547">Nucleotide-binding</keyword>
<dbReference type="SMART" id="SM00490">
    <property type="entry name" value="HELICc"/>
    <property type="match status" value="1"/>
</dbReference>
<dbReference type="InterPro" id="IPR044742">
    <property type="entry name" value="DEAD/DEAH_RhlB"/>
</dbReference>
<dbReference type="CDD" id="cd18787">
    <property type="entry name" value="SF2_C_DEAD"/>
    <property type="match status" value="1"/>
</dbReference>
<dbReference type="InterPro" id="IPR015943">
    <property type="entry name" value="WD40/YVTN_repeat-like_dom_sf"/>
</dbReference>
<feature type="region of interest" description="Disordered" evidence="10">
    <location>
        <begin position="1378"/>
        <end position="1415"/>
    </location>
</feature>
<dbReference type="GO" id="GO:0005524">
    <property type="term" value="F:ATP binding"/>
    <property type="evidence" value="ECO:0007669"/>
    <property type="project" value="UniProtKB-KW"/>
</dbReference>
<comment type="similarity">
    <text evidence="1">Belongs to the DEAD box helicase family. DDX21/DDX50 subfamily.</text>
</comment>
<dbReference type="Gene3D" id="3.40.50.300">
    <property type="entry name" value="P-loop containing nucleotide triphosphate hydrolases"/>
    <property type="match status" value="2"/>
</dbReference>
<feature type="compositionally biased region" description="Gly residues" evidence="10">
    <location>
        <begin position="2133"/>
        <end position="2160"/>
    </location>
</feature>
<dbReference type="Pfam" id="PF26142">
    <property type="entry name" value="DD_DDX21-DDX50"/>
    <property type="match status" value="1"/>
</dbReference>
<feature type="compositionally biased region" description="Polar residues" evidence="10">
    <location>
        <begin position="1045"/>
        <end position="1059"/>
    </location>
</feature>
<evidence type="ECO:0000256" key="3">
    <source>
        <dbReference type="ARBA" id="ARBA00022741"/>
    </source>
</evidence>
<dbReference type="Proteomes" id="UP000245699">
    <property type="component" value="Unassembled WGS sequence"/>
</dbReference>
<feature type="domain" description="Helicase ATP-binding" evidence="11">
    <location>
        <begin position="1579"/>
        <end position="1758"/>
    </location>
</feature>
<dbReference type="PANTHER" id="PTHR47959">
    <property type="entry name" value="ATP-DEPENDENT RNA HELICASE RHLE-RELATED"/>
    <property type="match status" value="1"/>
</dbReference>
<dbReference type="InterPro" id="IPR027417">
    <property type="entry name" value="P-loop_NTPase"/>
</dbReference>
<dbReference type="InterPro" id="IPR014001">
    <property type="entry name" value="Helicase_ATP-bd"/>
</dbReference>
<keyword evidence="4" id="KW-0378">Hydrolase</keyword>
<dbReference type="InterPro" id="IPR001680">
    <property type="entry name" value="WD40_rpt"/>
</dbReference>
<evidence type="ECO:0000259" key="12">
    <source>
        <dbReference type="PROSITE" id="PS51194"/>
    </source>
</evidence>
<dbReference type="SMART" id="SM00487">
    <property type="entry name" value="DEXDc"/>
    <property type="match status" value="1"/>
</dbReference>
<evidence type="ECO:0000256" key="10">
    <source>
        <dbReference type="SAM" id="MobiDB-lite"/>
    </source>
</evidence>
<dbReference type="EC" id="3.6.4.13" evidence="2"/>
<evidence type="ECO:0000256" key="1">
    <source>
        <dbReference type="ARBA" id="ARBA00006517"/>
    </source>
</evidence>
<feature type="region of interest" description="Disordered" evidence="10">
    <location>
        <begin position="2103"/>
        <end position="2160"/>
    </location>
</feature>
<dbReference type="Pfam" id="PF08152">
    <property type="entry name" value="GUCT"/>
    <property type="match status" value="1"/>
</dbReference>
<feature type="compositionally biased region" description="Low complexity" evidence="10">
    <location>
        <begin position="2105"/>
        <end position="2114"/>
    </location>
</feature>
<dbReference type="InterPro" id="IPR035979">
    <property type="entry name" value="RBD_domain_sf"/>
</dbReference>
<dbReference type="Gene3D" id="2.130.10.10">
    <property type="entry name" value="YVTN repeat-like/Quinoprotein amine dehydrogenase"/>
    <property type="match status" value="1"/>
</dbReference>
<dbReference type="OrthoDB" id="4255at2759"/>
<feature type="repeat" description="WD" evidence="9">
    <location>
        <begin position="523"/>
        <end position="549"/>
    </location>
</feature>
<organism evidence="13 14">
    <name type="scientific">Furculomyces boomerangus</name>
    <dbReference type="NCBI Taxonomy" id="61424"/>
    <lineage>
        <taxon>Eukaryota</taxon>
        <taxon>Fungi</taxon>
        <taxon>Fungi incertae sedis</taxon>
        <taxon>Zoopagomycota</taxon>
        <taxon>Kickxellomycotina</taxon>
        <taxon>Harpellomycetes</taxon>
        <taxon>Harpellales</taxon>
        <taxon>Harpellaceae</taxon>
        <taxon>Furculomyces</taxon>
    </lineage>
</organism>
<reference evidence="13 14" key="1">
    <citation type="journal article" date="2018" name="MBio">
        <title>Comparative Genomics Reveals the Core Gene Toolbox for the Fungus-Insect Symbiosis.</title>
        <authorList>
            <person name="Wang Y."/>
            <person name="Stata M."/>
            <person name="Wang W."/>
            <person name="Stajich J.E."/>
            <person name="White M.M."/>
            <person name="Moncalvo J.M."/>
        </authorList>
    </citation>
    <scope>NUCLEOTIDE SEQUENCE [LARGE SCALE GENOMIC DNA]</scope>
    <source>
        <strain evidence="13 14">AUS-77-4</strain>
    </source>
</reference>
<keyword evidence="6" id="KW-0067">ATP-binding</keyword>
<sequence length="2160" mass="239216">MDITGPHMVRWGHEMNILNHKITCIVSTKDRLAVGYQTGEIVLYFIDFTENNDIKAIHNIIPKGVLLGHTSRIVSLIDLNKFCPKYGFDNSCNSILSVSQDGDKGEEEISLIFVVCEEGYLIILDLFTLELLHIWNQTDDFLNSILATSYENPQKDSQAIEVIIGLTEKGYLKLFEFDSFKLKNNAKFLLSTPEIANKTESKSVLQTSNELLVLVESYFCGHNLQKDGEILLNPYNNNEFIIFSLNSVRLFEFFNAELHEKIRWTANEMESVSFCKAQFISPQNIMIWNNSGIPTIVCSQKKGQSIITKETIQNRKTLAVYNSNAIYIDHTSFPHKKHPHKYQTPHGTFLHCFNNTEHAIITTQSVLINPEPKRLDESFPLDKSTSSLNSDIDIQSYRTGYLSPILDEPRIYNISNTWNRKLAILQPRLKITSKLIGHSGYMALGLENGNIILTTVVNGLWLTSESSLFDSNTSNKTFAIKLGSHSAEITAMCEWRKNKCDSITPTKTISSDFDNDIESVIGEEEYLVTASRDLTLMIWDLKNKVLLSRMSLLMSPIVNFFVLENTGKRNLDFQDELNLSKLDSLVVCVGEDNSAAVISLITLGVEILFPPQANRLISVQYYFDSNRVAITYSDYSKKLVGVDFLGISSLEIVGKEPPYKWTDKKSNKELLYPSKNPWLTIRPQYQNPHINGVSASTFSFIEEFVFFDTLRLEDLVCNSKLSDYELGVAKMGILILLGWGLHHSMDSELQSVLGNGLNNTQSLFSFSAASHGMEGILLPSLSDPKESWKQSRLINAQRLLLILICCRYIFRENEKLGVNLVNFYTSLLPGAVGEGYKLPDLFYLANYFVHEKPSIQSAARMLLYSTVKRLSKKSKLEICRVCSDRLVGHASSLVHSSKLFSKDLPETMIVTSAIMSSSPQNVSLMTKSALSTIISTLIDFDLDYHDTKLKELAIELFILHNYQTLRPYFDSSLLIRNLILYISVDFSARQLSKVQGRTSHSIQQQALVSSLQKLIVGANLPSEAPKKEKINNNQDNRPTPIPTEDSLSNKSGIKLGNQKTLETSNKLSANDISDVLNNNLTLTTVNGTIEESDDSSEVSESDTSTPYSVSEAASTISTPGIKTPQNGNQDRVDIQSDKLISMMKSALVHIFIIDPQVLVSVGCSILTNPNSKPQEYIFMVQILHYIVQKQPNSIYPYLLPVVQAVIQSCASLKSGRTGTKHLNVNKNQSGKSPSGMNIFGLSIVKRGVEVKVLMKSLKMTGVSYTKAQLFELSKRLMFYISGLFSSSSFIRSEGQILAVGSDSGTVDVYDMSNYSLKASISLEGESIYSVALNGGNYLAILSKGENESNGKLSVWDFSTTTSFISQLKFPFSLMRTQEPKKTTNNDNGNSPALISEPGSLNKVGTSSEGNKNTNGLKAKVITSPIKFLQIPAHFLDSLNEIPPSSIPSILSLVWTTAKSICLSIGDAKFNLKTDSKKRRHDSDNSDQDVPKKSKTVEQTDIDLDSGYNYEAEEEIELNPTQEIIVNELESDEGEGETSGEGAKKKNELSLENFNFDSRIKDNLIKKGILSLFPIQAAVLKPIMDGKDVLARARTGTGKTLAFSLPIANKLMQSSEHLKRGRTPRCIIMAPTRELAKQVAAEFESITDILAVDCFYGGVSIDNQFNSLRKGLDIVVGTPGRILDHLSRGTLSLKSTEFVCLDEADQMLDIGFKEDMEQVLKTLGEHRPSGKKQILLFSATIPTWVAKVVTEFMTDYVKIDLVGQSKLKTSELIEHMAIQCSWAAHHDVLADIISVYGLRGRAIIFAETKTEVNNLVAHPKLKGDAQPLHGDISQNVREQTLAMFRDGGIRFLVCTDVAARGLDIPEVDLVINSEPPRDAETYIHRSGRTGRAGRSGICITCFTPQKSYWPQMIRKATGIDCKMISPPQIENIAMAAGATAALTVAECNKNVLDLFSEPATELANSSFGGDLKYALAAALACIAGYSTGLKRRSLLSGSDQFTTLILTTTDPARSAGLAKSILEKQYPSLKFEDTNNFKLSTDYLSIVFDIRSDLLKIRGVDSDPNADVEKKQKSETIFICNKMWCDTPTLKLAVCSKVPELVESQRGGNSYGNSDNRGRGGNGFGGDRRSQNGRGYGQNNGSGGRGSQGGRSNGGGGHVKF</sequence>
<evidence type="ECO:0000256" key="5">
    <source>
        <dbReference type="ARBA" id="ARBA00022806"/>
    </source>
</evidence>
<feature type="region of interest" description="Disordered" evidence="10">
    <location>
        <begin position="1022"/>
        <end position="1059"/>
    </location>
</feature>
<keyword evidence="7" id="KW-0694">RNA-binding</keyword>
<dbReference type="SUPFAM" id="SSF52540">
    <property type="entry name" value="P-loop containing nucleoside triphosphate hydrolases"/>
    <property type="match status" value="1"/>
</dbReference>
<dbReference type="PROSITE" id="PS51194">
    <property type="entry name" value="HELICASE_CTER"/>
    <property type="match status" value="1"/>
</dbReference>
<dbReference type="SUPFAM" id="SSF54928">
    <property type="entry name" value="RNA-binding domain, RBD"/>
    <property type="match status" value="1"/>
</dbReference>
<feature type="compositionally biased region" description="Polar residues" evidence="10">
    <location>
        <begin position="1106"/>
        <end position="1129"/>
    </location>
</feature>
<evidence type="ECO:0000256" key="7">
    <source>
        <dbReference type="ARBA" id="ARBA00022884"/>
    </source>
</evidence>
<name>A0A2T9Y7Q7_9FUNG</name>
<comment type="catalytic activity">
    <reaction evidence="8">
        <text>ATP + H2O = ADP + phosphate + H(+)</text>
        <dbReference type="Rhea" id="RHEA:13065"/>
        <dbReference type="ChEBI" id="CHEBI:15377"/>
        <dbReference type="ChEBI" id="CHEBI:15378"/>
        <dbReference type="ChEBI" id="CHEBI:30616"/>
        <dbReference type="ChEBI" id="CHEBI:43474"/>
        <dbReference type="ChEBI" id="CHEBI:456216"/>
        <dbReference type="EC" id="3.6.4.13"/>
    </reaction>
</comment>
<feature type="compositionally biased region" description="Polar residues" evidence="10">
    <location>
        <begin position="1402"/>
        <end position="1415"/>
    </location>
</feature>
<dbReference type="Pfam" id="PF00270">
    <property type="entry name" value="DEAD"/>
    <property type="match status" value="1"/>
</dbReference>
<evidence type="ECO:0000256" key="6">
    <source>
        <dbReference type="ARBA" id="ARBA00022840"/>
    </source>
</evidence>
<dbReference type="PANTHER" id="PTHR47959:SF1">
    <property type="entry name" value="ATP-DEPENDENT RNA HELICASE DBPA"/>
    <property type="match status" value="1"/>
</dbReference>
<evidence type="ECO:0000259" key="11">
    <source>
        <dbReference type="PROSITE" id="PS51192"/>
    </source>
</evidence>
<feature type="compositionally biased region" description="Acidic residues" evidence="10">
    <location>
        <begin position="1090"/>
        <end position="1100"/>
    </location>
</feature>
<comment type="caution">
    <text evidence="13">The sequence shown here is derived from an EMBL/GenBank/DDBJ whole genome shotgun (WGS) entry which is preliminary data.</text>
</comment>
<dbReference type="STRING" id="61424.A0A2T9Y7Q7"/>
<evidence type="ECO:0000313" key="14">
    <source>
        <dbReference type="Proteomes" id="UP000245699"/>
    </source>
</evidence>
<dbReference type="PROSITE" id="PS50082">
    <property type="entry name" value="WD_REPEATS_2"/>
    <property type="match status" value="1"/>
</dbReference>
<dbReference type="InterPro" id="IPR059027">
    <property type="entry name" value="DD_DDX21-DDX50"/>
</dbReference>